<feature type="chain" id="PRO_5032793609" description="FAS1 domain-containing protein" evidence="1">
    <location>
        <begin position="22"/>
        <end position="247"/>
    </location>
</feature>
<reference evidence="3 4" key="1">
    <citation type="submission" date="2020-11" db="EMBL/GenBank/DDBJ databases">
        <title>Pedobacter endophytica, an endophytic bacteria isolated form Carex pumila.</title>
        <authorList>
            <person name="Peng Y."/>
            <person name="Jiang L."/>
            <person name="Lee J."/>
        </authorList>
    </citation>
    <scope>NUCLEOTIDE SEQUENCE [LARGE SCALE GENOMIC DNA]</scope>
    <source>
        <strain evidence="3 4">JBR3-12</strain>
    </source>
</reference>
<feature type="signal peptide" evidence="1">
    <location>
        <begin position="1"/>
        <end position="21"/>
    </location>
</feature>
<dbReference type="RefSeq" id="WP_196098351.1">
    <property type="nucleotide sequence ID" value="NZ_CP064939.1"/>
</dbReference>
<evidence type="ECO:0000259" key="2">
    <source>
        <dbReference type="Pfam" id="PF02469"/>
    </source>
</evidence>
<dbReference type="KEGG" id="pex:IZT61_17685"/>
<organism evidence="3 4">
    <name type="scientific">Pedobacter endophyticus</name>
    <dbReference type="NCBI Taxonomy" id="2789740"/>
    <lineage>
        <taxon>Bacteria</taxon>
        <taxon>Pseudomonadati</taxon>
        <taxon>Bacteroidota</taxon>
        <taxon>Sphingobacteriia</taxon>
        <taxon>Sphingobacteriales</taxon>
        <taxon>Sphingobacteriaceae</taxon>
        <taxon>Pedobacter</taxon>
    </lineage>
</organism>
<dbReference type="EMBL" id="CP064939">
    <property type="protein sequence ID" value="QPH38876.1"/>
    <property type="molecule type" value="Genomic_DNA"/>
</dbReference>
<dbReference type="Gene3D" id="2.30.180.10">
    <property type="entry name" value="FAS1 domain"/>
    <property type="match status" value="1"/>
</dbReference>
<sequence>MKRKQITKALILVAVSISLFSACQKKYFFDSGTHNGVYNGSILAYLKSKPAYFDTLTRVIELAEMNDVFDKENITFFAPTSSTIYKSVKVLNRYLRTNGRDTVARLEQIKPQAWRELLSLYVFKGTNKLKDYPQIDTLNMLAFPGQGYTSRNGRTMNIGVLYNDAPAVKYAGYRQLYLAYIPSFVDPQKDLIYIPVASSDIEPSNGIVHVLAQNRASGTFLVNKHNFGFTDDVFITTVQSYGILPAK</sequence>
<keyword evidence="1" id="KW-0732">Signal</keyword>
<evidence type="ECO:0000256" key="1">
    <source>
        <dbReference type="SAM" id="SignalP"/>
    </source>
</evidence>
<dbReference type="PROSITE" id="PS51257">
    <property type="entry name" value="PROKAR_LIPOPROTEIN"/>
    <property type="match status" value="1"/>
</dbReference>
<evidence type="ECO:0000313" key="4">
    <source>
        <dbReference type="Proteomes" id="UP000594759"/>
    </source>
</evidence>
<name>A0A7U3SQY1_9SPHI</name>
<dbReference type="Proteomes" id="UP000594759">
    <property type="component" value="Chromosome"/>
</dbReference>
<evidence type="ECO:0000313" key="3">
    <source>
        <dbReference type="EMBL" id="QPH38876.1"/>
    </source>
</evidence>
<dbReference type="InterPro" id="IPR036378">
    <property type="entry name" value="FAS1_dom_sf"/>
</dbReference>
<gene>
    <name evidence="3" type="ORF">IZT61_17685</name>
</gene>
<accession>A0A7U3SQY1</accession>
<dbReference type="InterPro" id="IPR000782">
    <property type="entry name" value="FAS1_domain"/>
</dbReference>
<dbReference type="AlphaFoldDB" id="A0A7U3SQY1"/>
<dbReference type="SUPFAM" id="SSF82153">
    <property type="entry name" value="FAS1 domain"/>
    <property type="match status" value="1"/>
</dbReference>
<proteinExistence type="predicted"/>
<keyword evidence="4" id="KW-1185">Reference proteome</keyword>
<protein>
    <recommendedName>
        <fullName evidence="2">FAS1 domain-containing protein</fullName>
    </recommendedName>
</protein>
<feature type="domain" description="FAS1" evidence="2">
    <location>
        <begin position="53"/>
        <end position="211"/>
    </location>
</feature>
<dbReference type="Pfam" id="PF02469">
    <property type="entry name" value="Fasciclin"/>
    <property type="match status" value="1"/>
</dbReference>